<name>A0A2P5EJ62_TREOI</name>
<dbReference type="InterPro" id="IPR025558">
    <property type="entry name" value="DUF4283"/>
</dbReference>
<dbReference type="OrthoDB" id="1707487at2759"/>
<dbReference type="PANTHER" id="PTHR31286:SF180">
    <property type="entry name" value="OS10G0362600 PROTEIN"/>
    <property type="match status" value="1"/>
</dbReference>
<feature type="domain" description="DUF4283" evidence="1">
    <location>
        <begin position="74"/>
        <end position="132"/>
    </location>
</feature>
<dbReference type="STRING" id="63057.A0A2P5EJ62"/>
<dbReference type="Proteomes" id="UP000237000">
    <property type="component" value="Unassembled WGS sequence"/>
</dbReference>
<accession>A0A2P5EJ62</accession>
<comment type="caution">
    <text evidence="2">The sequence shown here is derived from an EMBL/GenBank/DDBJ whole genome shotgun (WGS) entry which is preliminary data.</text>
</comment>
<proteinExistence type="predicted"/>
<sequence>MPLWLSTEVTHSVSGVIPLAAMEDDVLCDMERLISQTANPHYFDDPLELEYCDDEHDASSLLLVAAKILSIKPSSLNFVKSVLAQMWGIPKGLKVTELERNKFSIVFPSALDKKHIMNKGPWSINRELIVLKDVPLSLTIREVNLSSTLFWVRITGLSRDSISESHIRFIAAKIGRLVEIDPKSLGIFFAGDLVRVKDFCFKYRVLGHDHRICSAMEGVMISNGITRVALYGAWLRAENDVLSCFHSNRSNMEQRPAAFLEPNRDQELLLISRNRQSAWRGRLAPNDWRLEGKKIISSPGASQMVQAASSGLSDQRGLCVTSSTLA</sequence>
<evidence type="ECO:0000313" key="2">
    <source>
        <dbReference type="EMBL" id="PON85591.1"/>
    </source>
</evidence>
<dbReference type="Pfam" id="PF14111">
    <property type="entry name" value="DUF4283"/>
    <property type="match status" value="1"/>
</dbReference>
<dbReference type="EMBL" id="JXTC01000145">
    <property type="protein sequence ID" value="PON85591.1"/>
    <property type="molecule type" value="Genomic_DNA"/>
</dbReference>
<dbReference type="InParanoid" id="A0A2P5EJ62"/>
<gene>
    <name evidence="2" type="ORF">TorRG33x02_185930</name>
</gene>
<evidence type="ECO:0000259" key="1">
    <source>
        <dbReference type="Pfam" id="PF14111"/>
    </source>
</evidence>
<dbReference type="InterPro" id="IPR040256">
    <property type="entry name" value="At4g02000-like"/>
</dbReference>
<dbReference type="AlphaFoldDB" id="A0A2P5EJ62"/>
<keyword evidence="3" id="KW-1185">Reference proteome</keyword>
<protein>
    <recommendedName>
        <fullName evidence="1">DUF4283 domain-containing protein</fullName>
    </recommendedName>
</protein>
<dbReference type="PANTHER" id="PTHR31286">
    <property type="entry name" value="GLYCINE-RICH CELL WALL STRUCTURAL PROTEIN 1.8-LIKE"/>
    <property type="match status" value="1"/>
</dbReference>
<evidence type="ECO:0000313" key="3">
    <source>
        <dbReference type="Proteomes" id="UP000237000"/>
    </source>
</evidence>
<reference evidence="3" key="1">
    <citation type="submission" date="2016-06" db="EMBL/GenBank/DDBJ databases">
        <title>Parallel loss of symbiosis genes in relatives of nitrogen-fixing non-legume Parasponia.</title>
        <authorList>
            <person name="Van Velzen R."/>
            <person name="Holmer R."/>
            <person name="Bu F."/>
            <person name="Rutten L."/>
            <person name="Van Zeijl A."/>
            <person name="Liu W."/>
            <person name="Santuari L."/>
            <person name="Cao Q."/>
            <person name="Sharma T."/>
            <person name="Shen D."/>
            <person name="Roswanjaya Y."/>
            <person name="Wardhani T."/>
            <person name="Kalhor M.S."/>
            <person name="Jansen J."/>
            <person name="Van den Hoogen J."/>
            <person name="Gungor B."/>
            <person name="Hartog M."/>
            <person name="Hontelez J."/>
            <person name="Verver J."/>
            <person name="Yang W.-C."/>
            <person name="Schijlen E."/>
            <person name="Repin R."/>
            <person name="Schilthuizen M."/>
            <person name="Schranz E."/>
            <person name="Heidstra R."/>
            <person name="Miyata K."/>
            <person name="Fedorova E."/>
            <person name="Kohlen W."/>
            <person name="Bisseling T."/>
            <person name="Smit S."/>
            <person name="Geurts R."/>
        </authorList>
    </citation>
    <scope>NUCLEOTIDE SEQUENCE [LARGE SCALE GENOMIC DNA]</scope>
    <source>
        <strain evidence="3">cv. RG33-2</strain>
    </source>
</reference>
<organism evidence="2 3">
    <name type="scientific">Trema orientale</name>
    <name type="common">Charcoal tree</name>
    <name type="synonym">Celtis orientalis</name>
    <dbReference type="NCBI Taxonomy" id="63057"/>
    <lineage>
        <taxon>Eukaryota</taxon>
        <taxon>Viridiplantae</taxon>
        <taxon>Streptophyta</taxon>
        <taxon>Embryophyta</taxon>
        <taxon>Tracheophyta</taxon>
        <taxon>Spermatophyta</taxon>
        <taxon>Magnoliopsida</taxon>
        <taxon>eudicotyledons</taxon>
        <taxon>Gunneridae</taxon>
        <taxon>Pentapetalae</taxon>
        <taxon>rosids</taxon>
        <taxon>fabids</taxon>
        <taxon>Rosales</taxon>
        <taxon>Cannabaceae</taxon>
        <taxon>Trema</taxon>
    </lineage>
</organism>